<dbReference type="OrthoDB" id="7666390at2"/>
<evidence type="ECO:0000256" key="2">
    <source>
        <dbReference type="SAM" id="SignalP"/>
    </source>
</evidence>
<organism evidence="3 4">
    <name type="scientific">Celeribacter persicus</name>
    <dbReference type="NCBI Taxonomy" id="1651082"/>
    <lineage>
        <taxon>Bacteria</taxon>
        <taxon>Pseudomonadati</taxon>
        <taxon>Pseudomonadota</taxon>
        <taxon>Alphaproteobacteria</taxon>
        <taxon>Rhodobacterales</taxon>
        <taxon>Roseobacteraceae</taxon>
        <taxon>Celeribacter</taxon>
    </lineage>
</organism>
<sequence>MSFLYRAVGLLSLLVLTACGAAEPKWASDAEVARSHYVHGAPYQLTLFTVINNRSGSGGHSSLLVNAPSERVIFDPAGTFYHPHLPERNDVHYGMSDPAVDFYIDYHARITWRVVEQTITVSPEVATLALAKVQAYGAVPKAMCAKSVSDILVELPGFETAPQTMSPKKLMQWFGELPGVTEKVIYDDSPDENGQLVQAPPLLLHHSGSSSGSS</sequence>
<protein>
    <recommendedName>
        <fullName evidence="5">Lipoprotein</fullName>
    </recommendedName>
</protein>
<dbReference type="PROSITE" id="PS51257">
    <property type="entry name" value="PROKAR_LIPOPROTEIN"/>
    <property type="match status" value="1"/>
</dbReference>
<name>A0A2T5HPG6_9RHOB</name>
<accession>A0A2T5HPG6</accession>
<evidence type="ECO:0000256" key="1">
    <source>
        <dbReference type="SAM" id="MobiDB-lite"/>
    </source>
</evidence>
<dbReference type="AlphaFoldDB" id="A0A2T5HPG6"/>
<feature type="chain" id="PRO_5015475067" description="Lipoprotein" evidence="2">
    <location>
        <begin position="22"/>
        <end position="214"/>
    </location>
</feature>
<dbReference type="EMBL" id="QAOH01000005">
    <property type="protein sequence ID" value="PTQ73465.1"/>
    <property type="molecule type" value="Genomic_DNA"/>
</dbReference>
<feature type="signal peptide" evidence="2">
    <location>
        <begin position="1"/>
        <end position="21"/>
    </location>
</feature>
<evidence type="ECO:0008006" key="5">
    <source>
        <dbReference type="Google" id="ProtNLM"/>
    </source>
</evidence>
<keyword evidence="2" id="KW-0732">Signal</keyword>
<dbReference type="Proteomes" id="UP000244077">
    <property type="component" value="Unassembled WGS sequence"/>
</dbReference>
<evidence type="ECO:0000313" key="4">
    <source>
        <dbReference type="Proteomes" id="UP000244077"/>
    </source>
</evidence>
<proteinExistence type="predicted"/>
<comment type="caution">
    <text evidence="3">The sequence shown here is derived from an EMBL/GenBank/DDBJ whole genome shotgun (WGS) entry which is preliminary data.</text>
</comment>
<gene>
    <name evidence="3" type="ORF">C8N42_105166</name>
</gene>
<feature type="compositionally biased region" description="Low complexity" evidence="1">
    <location>
        <begin position="202"/>
        <end position="214"/>
    </location>
</feature>
<reference evidence="3 4" key="1">
    <citation type="submission" date="2018-04" db="EMBL/GenBank/DDBJ databases">
        <title>Genomic Encyclopedia of Archaeal and Bacterial Type Strains, Phase II (KMG-II): from individual species to whole genera.</title>
        <authorList>
            <person name="Goeker M."/>
        </authorList>
    </citation>
    <scope>NUCLEOTIDE SEQUENCE [LARGE SCALE GENOMIC DNA]</scope>
    <source>
        <strain evidence="3 4">DSM 100434</strain>
    </source>
</reference>
<keyword evidence="4" id="KW-1185">Reference proteome</keyword>
<evidence type="ECO:0000313" key="3">
    <source>
        <dbReference type="EMBL" id="PTQ73465.1"/>
    </source>
</evidence>
<feature type="region of interest" description="Disordered" evidence="1">
    <location>
        <begin position="188"/>
        <end position="214"/>
    </location>
</feature>
<dbReference type="RefSeq" id="WP_107816166.1">
    <property type="nucleotide sequence ID" value="NZ_QAOH01000005.1"/>
</dbReference>